<accession>A0A6M6JJ98</accession>
<evidence type="ECO:0000256" key="1">
    <source>
        <dbReference type="SAM" id="SignalP"/>
    </source>
</evidence>
<evidence type="ECO:0000313" key="4">
    <source>
        <dbReference type="Proteomes" id="UP000505377"/>
    </source>
</evidence>
<feature type="signal peptide" evidence="1">
    <location>
        <begin position="1"/>
        <end position="24"/>
    </location>
</feature>
<proteinExistence type="predicted"/>
<dbReference type="InterPro" id="IPR006626">
    <property type="entry name" value="PbH1"/>
</dbReference>
<evidence type="ECO:0000313" key="3">
    <source>
        <dbReference type="EMBL" id="QJY46997.1"/>
    </source>
</evidence>
<evidence type="ECO:0000259" key="2">
    <source>
        <dbReference type="Pfam" id="PF13229"/>
    </source>
</evidence>
<protein>
    <recommendedName>
        <fullName evidence="2">Right handed beta helix domain-containing protein</fullName>
    </recommendedName>
</protein>
<feature type="domain" description="Right handed beta helix" evidence="2">
    <location>
        <begin position="99"/>
        <end position="172"/>
    </location>
</feature>
<dbReference type="EMBL" id="CP053564">
    <property type="protein sequence ID" value="QJY46997.1"/>
    <property type="molecule type" value="Genomic_DNA"/>
</dbReference>
<dbReference type="Gene3D" id="2.160.20.10">
    <property type="entry name" value="Single-stranded right-handed beta-helix, Pectin lyase-like"/>
    <property type="match status" value="2"/>
</dbReference>
<dbReference type="AlphaFoldDB" id="A0A6M6JJ98"/>
<dbReference type="Pfam" id="PF13229">
    <property type="entry name" value="Beta_helix"/>
    <property type="match status" value="1"/>
</dbReference>
<reference evidence="3 4" key="1">
    <citation type="submission" date="2020-05" db="EMBL/GenBank/DDBJ databases">
        <authorList>
            <person name="Mo P."/>
        </authorList>
    </citation>
    <scope>NUCLEOTIDE SEQUENCE [LARGE SCALE GENOMIC DNA]</scope>
    <source>
        <strain evidence="3 4">Gen01</strain>
    </source>
</reference>
<dbReference type="SMART" id="SM00710">
    <property type="entry name" value="PbH1"/>
    <property type="match status" value="5"/>
</dbReference>
<feature type="chain" id="PRO_5026914912" description="Right handed beta helix domain-containing protein" evidence="1">
    <location>
        <begin position="25"/>
        <end position="345"/>
    </location>
</feature>
<keyword evidence="4" id="KW-1185">Reference proteome</keyword>
<dbReference type="SUPFAM" id="SSF51126">
    <property type="entry name" value="Pectin lyase-like"/>
    <property type="match status" value="1"/>
</dbReference>
<name>A0A6M6JJ98_9PSEU</name>
<dbReference type="PROSITE" id="PS51257">
    <property type="entry name" value="PROKAR_LIPOPROTEIN"/>
    <property type="match status" value="1"/>
</dbReference>
<dbReference type="InterPro" id="IPR012334">
    <property type="entry name" value="Pectin_lyas_fold"/>
</dbReference>
<sequence>MASAAARAATVLAVLAVAACTVPAPVTPLTPGCTAEARTADAARAALAGAPAGATVCLTGDDLRATDLVVTASGTAGRPVVVRALGAVVVRSVEVDADHVVVEGVTTEGGTGLVLAGTGITVRGNAVRDATQDGISCEQRCRDVLVEDNTVTGADGSGIIVEGERITVRGNAVSGSVMRAANDADGIRFFGTGITVSGNTVSDIKDDGYDGEPPHTDCFQTYDNSRLPTVGAVVTGNVCRNVDHQCLIATAEESGGDGVVGRSRGIEFTDNVCDVEGSQAVLVQWIPDVLVRGNTFTGPGLYRAAIFLDGSTGAGFYDNTVPDGVAGYQLDGESSAGFGTDRPEE</sequence>
<dbReference type="Proteomes" id="UP000505377">
    <property type="component" value="Chromosome"/>
</dbReference>
<keyword evidence="1" id="KW-0732">Signal</keyword>
<organism evidence="3 4">
    <name type="scientific">Pseudonocardia broussonetiae</name>
    <dbReference type="NCBI Taxonomy" id="2736640"/>
    <lineage>
        <taxon>Bacteria</taxon>
        <taxon>Bacillati</taxon>
        <taxon>Actinomycetota</taxon>
        <taxon>Actinomycetes</taxon>
        <taxon>Pseudonocardiales</taxon>
        <taxon>Pseudonocardiaceae</taxon>
        <taxon>Pseudonocardia</taxon>
    </lineage>
</organism>
<dbReference type="InterPro" id="IPR039448">
    <property type="entry name" value="Beta_helix"/>
</dbReference>
<gene>
    <name evidence="3" type="ORF">HOP40_15185</name>
</gene>
<dbReference type="KEGG" id="pbro:HOP40_15185"/>
<dbReference type="InterPro" id="IPR011050">
    <property type="entry name" value="Pectin_lyase_fold/virulence"/>
</dbReference>
<dbReference type="RefSeq" id="WP_172159072.1">
    <property type="nucleotide sequence ID" value="NZ_CP053564.1"/>
</dbReference>